<evidence type="ECO:0000313" key="2">
    <source>
        <dbReference type="Proteomes" id="UP000278222"/>
    </source>
</evidence>
<dbReference type="OrthoDB" id="9814707at2"/>
<evidence type="ECO:0000313" key="1">
    <source>
        <dbReference type="EMBL" id="ROP84281.1"/>
    </source>
</evidence>
<dbReference type="EMBL" id="RJKX01000015">
    <property type="protein sequence ID" value="ROP84281.1"/>
    <property type="molecule type" value="Genomic_DNA"/>
</dbReference>
<gene>
    <name evidence="1" type="ORF">EDC65_3631</name>
</gene>
<dbReference type="RefSeq" id="WP_123692088.1">
    <property type="nucleotide sequence ID" value="NZ_AP019700.1"/>
</dbReference>
<keyword evidence="2" id="KW-1185">Reference proteome</keyword>
<dbReference type="PIRSF" id="PIRSF022704">
    <property type="entry name" value="UCP022704"/>
    <property type="match status" value="1"/>
</dbReference>
<dbReference type="AlphaFoldDB" id="A0A3N1KUM3"/>
<dbReference type="InterPro" id="IPR013320">
    <property type="entry name" value="ConA-like_dom_sf"/>
</dbReference>
<dbReference type="PANTHER" id="PTHR35332">
    <property type="entry name" value="REGULATION OF ENOLASE PROTEIN 1"/>
    <property type="match status" value="1"/>
</dbReference>
<dbReference type="Proteomes" id="UP000278222">
    <property type="component" value="Unassembled WGS sequence"/>
</dbReference>
<dbReference type="InterPro" id="IPR009784">
    <property type="entry name" value="DUF1349"/>
</dbReference>
<dbReference type="SUPFAM" id="SSF49899">
    <property type="entry name" value="Concanavalin A-like lectins/glucanases"/>
    <property type="match status" value="1"/>
</dbReference>
<reference evidence="1 2" key="1">
    <citation type="submission" date="2018-11" db="EMBL/GenBank/DDBJ databases">
        <title>Genomic Encyclopedia of Type Strains, Phase IV (KMG-IV): sequencing the most valuable type-strain genomes for metagenomic binning, comparative biology and taxonomic classification.</title>
        <authorList>
            <person name="Goeker M."/>
        </authorList>
    </citation>
    <scope>NUCLEOTIDE SEQUENCE [LARGE SCALE GENOMIC DNA]</scope>
    <source>
        <strain evidence="1 2">DSM 5900</strain>
    </source>
</reference>
<organism evidence="1 2">
    <name type="scientific">Stella humosa</name>
    <dbReference type="NCBI Taxonomy" id="94"/>
    <lineage>
        <taxon>Bacteria</taxon>
        <taxon>Pseudomonadati</taxon>
        <taxon>Pseudomonadota</taxon>
        <taxon>Alphaproteobacteria</taxon>
        <taxon>Rhodospirillales</taxon>
        <taxon>Stellaceae</taxon>
        <taxon>Stella</taxon>
    </lineage>
</organism>
<dbReference type="InterPro" id="IPR015987">
    <property type="entry name" value="UCP022704"/>
</dbReference>
<accession>A0A3N1KUM3</accession>
<comment type="caution">
    <text evidence="1">The sequence shown here is derived from an EMBL/GenBank/DDBJ whole genome shotgun (WGS) entry which is preliminary data.</text>
</comment>
<proteinExistence type="predicted"/>
<dbReference type="PANTHER" id="PTHR35332:SF2">
    <property type="entry name" value="REGULATION OF ENOLASE PROTEIN 1"/>
    <property type="match status" value="1"/>
</dbReference>
<dbReference type="Gene3D" id="2.60.120.200">
    <property type="match status" value="1"/>
</dbReference>
<sequence length="186" mass="20373">MFAACRWLNEPADWRLGPDGLSVTTDGQTDFWRQTHYGFVRDSGHFFGRPVEAPFVATLRVRARYQALYDQAGIMVRVDESHWIKAGIEQVDGAATLGSVLTAGRSDWATGPFAGDPADLWLRVEVGAGVLQLHASPDGQRWQLARMCPFPEAASYAVGPMCCTPERAGLEAIFSDFTVGRQAAPK</sequence>
<dbReference type="Pfam" id="PF07081">
    <property type="entry name" value="DUF1349"/>
    <property type="match status" value="1"/>
</dbReference>
<evidence type="ECO:0008006" key="3">
    <source>
        <dbReference type="Google" id="ProtNLM"/>
    </source>
</evidence>
<protein>
    <recommendedName>
        <fullName evidence="3">Regulation of enolase protein 1 (Concanavalin A-like superfamily)</fullName>
    </recommendedName>
</protein>
<name>A0A3N1KUM3_9PROT</name>